<dbReference type="InterPro" id="IPR027417">
    <property type="entry name" value="P-loop_NTPase"/>
</dbReference>
<reference evidence="2" key="1">
    <citation type="submission" date="2017-01" db="EMBL/GenBank/DDBJ databases">
        <authorList>
            <person name="Varghese N."/>
            <person name="Submissions S."/>
        </authorList>
    </citation>
    <scope>NUCLEOTIDE SEQUENCE [LARGE SCALE GENOMIC DNA]</scope>
    <source>
        <strain evidence="2">DSM 21054</strain>
    </source>
</reference>
<dbReference type="GO" id="GO:0015421">
    <property type="term" value="F:ABC-type oligopeptide transporter activity"/>
    <property type="evidence" value="ECO:0007669"/>
    <property type="project" value="TreeGrafter"/>
</dbReference>
<name>A0A173MFZ7_9BACT</name>
<dbReference type="STRING" id="477680.SAMN05421788_107216"/>
<accession>A0A173MFZ7</accession>
<proteinExistence type="predicted"/>
<dbReference type="PANTHER" id="PTHR43394:SF1">
    <property type="entry name" value="ATP-BINDING CASSETTE SUB-FAMILY B MEMBER 10, MITOCHONDRIAL"/>
    <property type="match status" value="1"/>
</dbReference>
<keyword evidence="1" id="KW-0547">Nucleotide-binding</keyword>
<sequence>MNLAGNNSLLNEIFYDTFIFEDTIYNNIRFGRMDAREAEIWAVADVAKVIDFAWNMSKGMQTMIGGKHVLLTASQKLRIGLARTLLRQTAVKYPGNDEPVPFPYGQQLAGKNAVMIMASELAMIKNEDLVLVLD</sequence>
<keyword evidence="2" id="KW-1185">Reference proteome</keyword>
<dbReference type="KEGG" id="fln:FLA_2571"/>
<dbReference type="EMBL" id="FTOR01000007">
    <property type="protein sequence ID" value="SIT27363.1"/>
    <property type="molecule type" value="Genomic_DNA"/>
</dbReference>
<dbReference type="Proteomes" id="UP000186917">
    <property type="component" value="Unassembled WGS sequence"/>
</dbReference>
<gene>
    <name evidence="1" type="ORF">SAMN05421788_107216</name>
</gene>
<organism evidence="1 2">
    <name type="scientific">Filimonas lacunae</name>
    <dbReference type="NCBI Taxonomy" id="477680"/>
    <lineage>
        <taxon>Bacteria</taxon>
        <taxon>Pseudomonadati</taxon>
        <taxon>Bacteroidota</taxon>
        <taxon>Chitinophagia</taxon>
        <taxon>Chitinophagales</taxon>
        <taxon>Chitinophagaceae</taxon>
        <taxon>Filimonas</taxon>
    </lineage>
</organism>
<evidence type="ECO:0000313" key="2">
    <source>
        <dbReference type="Proteomes" id="UP000186917"/>
    </source>
</evidence>
<keyword evidence="1" id="KW-0067">ATP-binding</keyword>
<dbReference type="GO" id="GO:0005524">
    <property type="term" value="F:ATP binding"/>
    <property type="evidence" value="ECO:0007669"/>
    <property type="project" value="UniProtKB-KW"/>
</dbReference>
<evidence type="ECO:0000313" key="1">
    <source>
        <dbReference type="EMBL" id="SIT27363.1"/>
    </source>
</evidence>
<protein>
    <submittedName>
        <fullName evidence="1">ATP-binding cassette, subfamily B</fullName>
    </submittedName>
</protein>
<dbReference type="AlphaFoldDB" id="A0A173MFZ7"/>
<dbReference type="InterPro" id="IPR039421">
    <property type="entry name" value="Type_1_exporter"/>
</dbReference>
<dbReference type="SUPFAM" id="SSF52540">
    <property type="entry name" value="P-loop containing nucleoside triphosphate hydrolases"/>
    <property type="match status" value="1"/>
</dbReference>
<dbReference type="OrthoDB" id="710171at2"/>
<dbReference type="RefSeq" id="WP_076380807.1">
    <property type="nucleotide sequence ID" value="NZ_AP017422.1"/>
</dbReference>
<dbReference type="PANTHER" id="PTHR43394">
    <property type="entry name" value="ATP-DEPENDENT PERMEASE MDL1, MITOCHONDRIAL"/>
    <property type="match status" value="1"/>
</dbReference>
<dbReference type="Gene3D" id="3.40.50.300">
    <property type="entry name" value="P-loop containing nucleotide triphosphate hydrolases"/>
    <property type="match status" value="1"/>
</dbReference>